<name>A0A9P8L951_9PEZI</name>
<accession>A0A9P8L951</accession>
<feature type="chain" id="PRO_5040446325" description="Carbohydrate-binding module family 19 domain-containing protein" evidence="2">
    <location>
        <begin position="20"/>
        <end position="484"/>
    </location>
</feature>
<keyword evidence="4" id="KW-1185">Reference proteome</keyword>
<evidence type="ECO:0000256" key="2">
    <source>
        <dbReference type="SAM" id="SignalP"/>
    </source>
</evidence>
<evidence type="ECO:0000313" key="3">
    <source>
        <dbReference type="EMBL" id="KAH0556789.1"/>
    </source>
</evidence>
<dbReference type="Proteomes" id="UP000750711">
    <property type="component" value="Unassembled WGS sequence"/>
</dbReference>
<feature type="compositionally biased region" description="Low complexity" evidence="1">
    <location>
        <begin position="165"/>
        <end position="184"/>
    </location>
</feature>
<feature type="region of interest" description="Disordered" evidence="1">
    <location>
        <begin position="332"/>
        <end position="382"/>
    </location>
</feature>
<feature type="compositionally biased region" description="Low complexity" evidence="1">
    <location>
        <begin position="119"/>
        <end position="134"/>
    </location>
</feature>
<feature type="region of interest" description="Disordered" evidence="1">
    <location>
        <begin position="56"/>
        <end position="75"/>
    </location>
</feature>
<feature type="compositionally biased region" description="Polar residues" evidence="1">
    <location>
        <begin position="109"/>
        <end position="118"/>
    </location>
</feature>
<feature type="compositionally biased region" description="Polar residues" evidence="1">
    <location>
        <begin position="135"/>
        <end position="153"/>
    </location>
</feature>
<organism evidence="3 4">
    <name type="scientific">Trichoglossum hirsutum</name>
    <dbReference type="NCBI Taxonomy" id="265104"/>
    <lineage>
        <taxon>Eukaryota</taxon>
        <taxon>Fungi</taxon>
        <taxon>Dikarya</taxon>
        <taxon>Ascomycota</taxon>
        <taxon>Pezizomycotina</taxon>
        <taxon>Geoglossomycetes</taxon>
        <taxon>Geoglossales</taxon>
        <taxon>Geoglossaceae</taxon>
        <taxon>Trichoglossum</taxon>
    </lineage>
</organism>
<dbReference type="EMBL" id="JAGHQM010001010">
    <property type="protein sequence ID" value="KAH0556789.1"/>
    <property type="molecule type" value="Genomic_DNA"/>
</dbReference>
<evidence type="ECO:0000256" key="1">
    <source>
        <dbReference type="SAM" id="MobiDB-lite"/>
    </source>
</evidence>
<feature type="compositionally biased region" description="Low complexity" evidence="1">
    <location>
        <begin position="56"/>
        <end position="70"/>
    </location>
</feature>
<gene>
    <name evidence="3" type="ORF">GP486_005421</name>
</gene>
<feature type="signal peptide" evidence="2">
    <location>
        <begin position="1"/>
        <end position="19"/>
    </location>
</feature>
<sequence>MFYLITLVVLATLSNISVANPLRLNGGNARFRRIRSVGPGVNITQPTTVASSVPPAFPSPSLQSSASDSQTVASVAGDRSVGDDVIFRFPNGSPAATVFITTASLRSTTRPTTIQSAAPPTTTQSVTTVPLTRTPSVSSQLSGARPILSSSAAGQPLFGQPLNNQSTSAQPTQSQSTSTSSPTTVPRNGPTTTSPAAAPIIPSVRSSQSGISNRTIAPEITSEVQLTPTSPATAPNPPSTPTPQNNLAIARTLNIIFQALSPDSACNLNSSIGAVACISGQLALCGSSGTYSLVQCPPGMQCYALPKTLPGHGAEISCETAENARLVLGQNATSPSATGSQTDLGNPSTTAGNLPSSPTVIPSSSILSAPSNSRRLSASSIPTPSTFSTVTLTLLTGSLRAPNLPSELPTDEATTTVTRMITISPTSADFHTTRRTKGGPPDRPTAGGGVSSIILPGSVLIVTETVTSMATITETVTATTTVKG</sequence>
<proteinExistence type="predicted"/>
<feature type="compositionally biased region" description="Polar residues" evidence="1">
    <location>
        <begin position="332"/>
        <end position="353"/>
    </location>
</feature>
<reference evidence="3" key="1">
    <citation type="submission" date="2021-03" db="EMBL/GenBank/DDBJ databases">
        <title>Comparative genomics and phylogenomic investigation of the class Geoglossomycetes provide insights into ecological specialization and systematics.</title>
        <authorList>
            <person name="Melie T."/>
            <person name="Pirro S."/>
            <person name="Miller A.N."/>
            <person name="Quandt A."/>
        </authorList>
    </citation>
    <scope>NUCLEOTIDE SEQUENCE</scope>
    <source>
        <strain evidence="3">CAQ_001_2017</strain>
    </source>
</reference>
<comment type="caution">
    <text evidence="3">The sequence shown here is derived from an EMBL/GenBank/DDBJ whole genome shotgun (WGS) entry which is preliminary data.</text>
</comment>
<evidence type="ECO:0000313" key="4">
    <source>
        <dbReference type="Proteomes" id="UP000750711"/>
    </source>
</evidence>
<feature type="compositionally biased region" description="Polar residues" evidence="1">
    <location>
        <begin position="185"/>
        <end position="195"/>
    </location>
</feature>
<feature type="region of interest" description="Disordered" evidence="1">
    <location>
        <begin position="109"/>
        <end position="211"/>
    </location>
</feature>
<feature type="compositionally biased region" description="Low complexity" evidence="1">
    <location>
        <begin position="354"/>
        <end position="373"/>
    </location>
</feature>
<keyword evidence="2" id="KW-0732">Signal</keyword>
<feature type="region of interest" description="Disordered" evidence="1">
    <location>
        <begin position="429"/>
        <end position="450"/>
    </location>
</feature>
<protein>
    <recommendedName>
        <fullName evidence="5">Carbohydrate-binding module family 19 domain-containing protein</fullName>
    </recommendedName>
</protein>
<evidence type="ECO:0008006" key="5">
    <source>
        <dbReference type="Google" id="ProtNLM"/>
    </source>
</evidence>
<dbReference type="AlphaFoldDB" id="A0A9P8L951"/>